<organism evidence="2">
    <name type="scientific">uncultured Phycisphaerae bacterium</name>
    <dbReference type="NCBI Taxonomy" id="904963"/>
    <lineage>
        <taxon>Bacteria</taxon>
        <taxon>Pseudomonadati</taxon>
        <taxon>Planctomycetota</taxon>
        <taxon>Phycisphaerae</taxon>
        <taxon>environmental samples</taxon>
    </lineage>
</organism>
<feature type="compositionally biased region" description="Basic residues" evidence="1">
    <location>
        <begin position="48"/>
        <end position="61"/>
    </location>
</feature>
<name>A0A6J4QNS3_9BACT</name>
<feature type="region of interest" description="Disordered" evidence="1">
    <location>
        <begin position="40"/>
        <end position="61"/>
    </location>
</feature>
<gene>
    <name evidence="2" type="ORF">AVDCRST_MAG64-4305</name>
</gene>
<dbReference type="AlphaFoldDB" id="A0A6J4QNS3"/>
<evidence type="ECO:0000256" key="1">
    <source>
        <dbReference type="SAM" id="MobiDB-lite"/>
    </source>
</evidence>
<protein>
    <submittedName>
        <fullName evidence="2">Uncharacterized protein</fullName>
    </submittedName>
</protein>
<reference evidence="2" key="1">
    <citation type="submission" date="2020-02" db="EMBL/GenBank/DDBJ databases">
        <authorList>
            <person name="Meier V. D."/>
        </authorList>
    </citation>
    <scope>NUCLEOTIDE SEQUENCE</scope>
    <source>
        <strain evidence="2">AVDCRST_MAG64</strain>
    </source>
</reference>
<dbReference type="EMBL" id="CADCUQ010001007">
    <property type="protein sequence ID" value="CAA9442791.1"/>
    <property type="molecule type" value="Genomic_DNA"/>
</dbReference>
<accession>A0A6J4QNS3</accession>
<sequence>MAALAVNVFGGGRRWLARSATVLASGLRKIMALFAAAPASGAEAKAAERRRRKELRRKHGV</sequence>
<proteinExistence type="predicted"/>
<evidence type="ECO:0000313" key="2">
    <source>
        <dbReference type="EMBL" id="CAA9442791.1"/>
    </source>
</evidence>